<comment type="caution">
    <text evidence="2">The sequence shown here is derived from an EMBL/GenBank/DDBJ whole genome shotgun (WGS) entry which is preliminary data.</text>
</comment>
<protein>
    <submittedName>
        <fullName evidence="2">Uncharacterized protein</fullName>
    </submittedName>
</protein>
<organism evidence="2 3">
    <name type="scientific">Coregonus suidteri</name>
    <dbReference type="NCBI Taxonomy" id="861788"/>
    <lineage>
        <taxon>Eukaryota</taxon>
        <taxon>Metazoa</taxon>
        <taxon>Chordata</taxon>
        <taxon>Craniata</taxon>
        <taxon>Vertebrata</taxon>
        <taxon>Euteleostomi</taxon>
        <taxon>Actinopterygii</taxon>
        <taxon>Neopterygii</taxon>
        <taxon>Teleostei</taxon>
        <taxon>Protacanthopterygii</taxon>
        <taxon>Salmoniformes</taxon>
        <taxon>Salmonidae</taxon>
        <taxon>Coregoninae</taxon>
        <taxon>Coregonus</taxon>
    </lineage>
</organism>
<proteinExistence type="predicted"/>
<evidence type="ECO:0000256" key="1">
    <source>
        <dbReference type="SAM" id="MobiDB-lite"/>
    </source>
</evidence>
<gene>
    <name evidence="2" type="ORF">J4Q44_G00389870</name>
</gene>
<reference evidence="2 3" key="1">
    <citation type="submission" date="2021-04" db="EMBL/GenBank/DDBJ databases">
        <authorList>
            <person name="De Guttry C."/>
            <person name="Zahm M."/>
            <person name="Klopp C."/>
            <person name="Cabau C."/>
            <person name="Louis A."/>
            <person name="Berthelot C."/>
            <person name="Parey E."/>
            <person name="Roest Crollius H."/>
            <person name="Montfort J."/>
            <person name="Robinson-Rechavi M."/>
            <person name="Bucao C."/>
            <person name="Bouchez O."/>
            <person name="Gislard M."/>
            <person name="Lluch J."/>
            <person name="Milhes M."/>
            <person name="Lampietro C."/>
            <person name="Lopez Roques C."/>
            <person name="Donnadieu C."/>
            <person name="Braasch I."/>
            <person name="Desvignes T."/>
            <person name="Postlethwait J."/>
            <person name="Bobe J."/>
            <person name="Wedekind C."/>
            <person name="Guiguen Y."/>
        </authorList>
    </citation>
    <scope>NUCLEOTIDE SEQUENCE [LARGE SCALE GENOMIC DNA]</scope>
    <source>
        <strain evidence="2">Cs_M1</strain>
        <tissue evidence="2">Blood</tissue>
    </source>
</reference>
<feature type="compositionally biased region" description="Low complexity" evidence="1">
    <location>
        <begin position="1"/>
        <end position="15"/>
    </location>
</feature>
<dbReference type="EMBL" id="JAGTTL010000710">
    <property type="protein sequence ID" value="KAK6285187.1"/>
    <property type="molecule type" value="Genomic_DNA"/>
</dbReference>
<dbReference type="AlphaFoldDB" id="A0AAN8Q4A6"/>
<dbReference type="Proteomes" id="UP001356427">
    <property type="component" value="Unassembled WGS sequence"/>
</dbReference>
<feature type="region of interest" description="Disordered" evidence="1">
    <location>
        <begin position="1"/>
        <end position="51"/>
    </location>
</feature>
<keyword evidence="3" id="KW-1185">Reference proteome</keyword>
<accession>A0AAN8Q4A6</accession>
<evidence type="ECO:0000313" key="2">
    <source>
        <dbReference type="EMBL" id="KAK6285187.1"/>
    </source>
</evidence>
<sequence length="51" mass="5316">MLMSTCSSSSIGSSSERNRRSTAGNRSRGRTSCSATTRPASTSSPLSPTVY</sequence>
<name>A0AAN8Q4A6_9TELE</name>
<evidence type="ECO:0000313" key="3">
    <source>
        <dbReference type="Proteomes" id="UP001356427"/>
    </source>
</evidence>
<feature type="compositionally biased region" description="Low complexity" evidence="1">
    <location>
        <begin position="30"/>
        <end position="51"/>
    </location>
</feature>